<gene>
    <name evidence="2" type="ORF">TSPGSL018_15242</name>
</gene>
<proteinExistence type="predicted"/>
<feature type="compositionally biased region" description="Basic and acidic residues" evidence="1">
    <location>
        <begin position="52"/>
        <end position="72"/>
    </location>
</feature>
<feature type="region of interest" description="Disordered" evidence="1">
    <location>
        <begin position="34"/>
        <end position="94"/>
    </location>
</feature>
<dbReference type="AlphaFoldDB" id="A0A061S5T5"/>
<feature type="non-terminal residue" evidence="2">
    <location>
        <position position="94"/>
    </location>
</feature>
<protein>
    <submittedName>
        <fullName evidence="2">Uncharacterized protein</fullName>
    </submittedName>
</protein>
<evidence type="ECO:0000313" key="2">
    <source>
        <dbReference type="EMBL" id="JAC78389.1"/>
    </source>
</evidence>
<feature type="non-terminal residue" evidence="2">
    <location>
        <position position="1"/>
    </location>
</feature>
<reference evidence="2" key="1">
    <citation type="submission" date="2014-05" db="EMBL/GenBank/DDBJ databases">
        <title>The transcriptome of the halophilic microalga Tetraselmis sp. GSL018 isolated from the Great Salt Lake, Utah.</title>
        <authorList>
            <person name="Jinkerson R.E."/>
            <person name="D'Adamo S."/>
            <person name="Posewitz M.C."/>
        </authorList>
    </citation>
    <scope>NUCLEOTIDE SEQUENCE</scope>
    <source>
        <strain evidence="2">GSL018</strain>
    </source>
</reference>
<sequence>ALSVEHIFVMEKVPADGRGILEEHSRDAFACQGAIPPQHGGHRHQDRTMAVNRREGTERRGQVEREGIRTVWEEMGEDGPHRLSAPWLTLGAET</sequence>
<evidence type="ECO:0000256" key="1">
    <source>
        <dbReference type="SAM" id="MobiDB-lite"/>
    </source>
</evidence>
<organism evidence="2">
    <name type="scientific">Tetraselmis sp. GSL018</name>
    <dbReference type="NCBI Taxonomy" id="582737"/>
    <lineage>
        <taxon>Eukaryota</taxon>
        <taxon>Viridiplantae</taxon>
        <taxon>Chlorophyta</taxon>
        <taxon>core chlorophytes</taxon>
        <taxon>Chlorodendrophyceae</taxon>
        <taxon>Chlorodendrales</taxon>
        <taxon>Chlorodendraceae</taxon>
        <taxon>Tetraselmis</taxon>
    </lineage>
</organism>
<dbReference type="EMBL" id="GBEZ01007042">
    <property type="protein sequence ID" value="JAC78389.1"/>
    <property type="molecule type" value="Transcribed_RNA"/>
</dbReference>
<accession>A0A061S5T5</accession>
<name>A0A061S5T5_9CHLO</name>